<evidence type="ECO:0000313" key="2">
    <source>
        <dbReference type="Proteomes" id="UP001190700"/>
    </source>
</evidence>
<evidence type="ECO:0000313" key="1">
    <source>
        <dbReference type="EMBL" id="KAK3248356.1"/>
    </source>
</evidence>
<dbReference type="AlphaFoldDB" id="A0AAE0C4L1"/>
<keyword evidence="2" id="KW-1185">Reference proteome</keyword>
<protein>
    <submittedName>
        <fullName evidence="1">Uncharacterized protein</fullName>
    </submittedName>
</protein>
<dbReference type="Proteomes" id="UP001190700">
    <property type="component" value="Unassembled WGS sequence"/>
</dbReference>
<accession>A0AAE0C4L1</accession>
<gene>
    <name evidence="1" type="ORF">CYMTET_42175</name>
</gene>
<reference evidence="1 2" key="1">
    <citation type="journal article" date="2015" name="Genome Biol. Evol.">
        <title>Comparative Genomics of a Bacterivorous Green Alga Reveals Evolutionary Causalities and Consequences of Phago-Mixotrophic Mode of Nutrition.</title>
        <authorList>
            <person name="Burns J.A."/>
            <person name="Paasch A."/>
            <person name="Narechania A."/>
            <person name="Kim E."/>
        </authorList>
    </citation>
    <scope>NUCLEOTIDE SEQUENCE [LARGE SCALE GENOMIC DNA]</scope>
    <source>
        <strain evidence="1 2">PLY_AMNH</strain>
    </source>
</reference>
<proteinExistence type="predicted"/>
<sequence>MASRESHRRDVARGGDAAGDLRAKDTVYHVQLTCPGEYCCTSIRDDVLPSQCEWSKMHPARRSASPVRNTSGEYFDNVQLVCPEEAI</sequence>
<name>A0AAE0C4L1_9CHLO</name>
<comment type="caution">
    <text evidence="1">The sequence shown here is derived from an EMBL/GenBank/DDBJ whole genome shotgun (WGS) entry which is preliminary data.</text>
</comment>
<organism evidence="1 2">
    <name type="scientific">Cymbomonas tetramitiformis</name>
    <dbReference type="NCBI Taxonomy" id="36881"/>
    <lineage>
        <taxon>Eukaryota</taxon>
        <taxon>Viridiplantae</taxon>
        <taxon>Chlorophyta</taxon>
        <taxon>Pyramimonadophyceae</taxon>
        <taxon>Pyramimonadales</taxon>
        <taxon>Pyramimonadaceae</taxon>
        <taxon>Cymbomonas</taxon>
    </lineage>
</organism>
<dbReference type="EMBL" id="LGRX02028182">
    <property type="protein sequence ID" value="KAK3248356.1"/>
    <property type="molecule type" value="Genomic_DNA"/>
</dbReference>